<dbReference type="AlphaFoldDB" id="A0A8H7T6D1"/>
<organism evidence="2 3">
    <name type="scientific">Cadophora malorum</name>
    <dbReference type="NCBI Taxonomy" id="108018"/>
    <lineage>
        <taxon>Eukaryota</taxon>
        <taxon>Fungi</taxon>
        <taxon>Dikarya</taxon>
        <taxon>Ascomycota</taxon>
        <taxon>Pezizomycotina</taxon>
        <taxon>Leotiomycetes</taxon>
        <taxon>Helotiales</taxon>
        <taxon>Ploettnerulaceae</taxon>
        <taxon>Cadophora</taxon>
    </lineage>
</organism>
<evidence type="ECO:0008006" key="4">
    <source>
        <dbReference type="Google" id="ProtNLM"/>
    </source>
</evidence>
<feature type="compositionally biased region" description="Polar residues" evidence="1">
    <location>
        <begin position="303"/>
        <end position="315"/>
    </location>
</feature>
<feature type="region of interest" description="Disordered" evidence="1">
    <location>
        <begin position="180"/>
        <end position="218"/>
    </location>
</feature>
<dbReference type="Proteomes" id="UP000664132">
    <property type="component" value="Unassembled WGS sequence"/>
</dbReference>
<dbReference type="PANTHER" id="PTHR36167:SF3">
    <property type="entry name" value="C2H2 FINGER DOMAIN TRANSCRIPTION FACTOR (EUROFUNG)-RELATED"/>
    <property type="match status" value="1"/>
</dbReference>
<evidence type="ECO:0000313" key="2">
    <source>
        <dbReference type="EMBL" id="KAG4413058.1"/>
    </source>
</evidence>
<dbReference type="PANTHER" id="PTHR36167">
    <property type="entry name" value="C2H2 FINGER DOMAIN TRANSCRIPTION FACTOR (EUROFUNG)-RELATED"/>
    <property type="match status" value="1"/>
</dbReference>
<name>A0A8H7T6D1_9HELO</name>
<sequence length="428" mass="46474">MSGLEVVGSIASVIQLAVAVYVISKTLYEVGDALSNAPSDIKGLARDLETFSEELHLLSSLLDGKHRYSDRVYSLTVKMIGDCATICVKIDRILKKLRSGIVWARVKWLYKEKEIMKLLTRLRDLKLSLMGMLSMLGALKADRMLDAIGVPNKSLLQEQDTMETRRKLAGIYMDTVDPSLSDTSSLTLRGSRDSDSLQVSATNSNLSERGIRSGPVTATSPHALYGDITVSAVALPEPNDIIQNPAATESVQSFHSAVSHHNGPGEVATTPQLNLPVETTHRQQYFTVTEMTPQQKWRAGPLNESSLYPQSSSRTGLGSSDMWAESFQYSLPSPDLGAEPSNYSTASGPSATSSTVESALSIHGHVVPVPEWAPQELGFEPSIVQYDNICSNGSNDYGSQQPTGMDDYVFDLIVSSMPSPIGRYKNGP</sequence>
<protein>
    <recommendedName>
        <fullName evidence="4">Fungal N-terminal domain-containing protein</fullName>
    </recommendedName>
</protein>
<proteinExistence type="predicted"/>
<dbReference type="OrthoDB" id="5431013at2759"/>
<dbReference type="GO" id="GO:0006355">
    <property type="term" value="P:regulation of DNA-templated transcription"/>
    <property type="evidence" value="ECO:0007669"/>
    <property type="project" value="InterPro"/>
</dbReference>
<feature type="region of interest" description="Disordered" evidence="1">
    <location>
        <begin position="296"/>
        <end position="315"/>
    </location>
</feature>
<accession>A0A8H7T6D1</accession>
<dbReference type="InterPro" id="IPR039327">
    <property type="entry name" value="CON7-like"/>
</dbReference>
<gene>
    <name evidence="2" type="ORF">IFR04_013822</name>
</gene>
<comment type="caution">
    <text evidence="2">The sequence shown here is derived from an EMBL/GenBank/DDBJ whole genome shotgun (WGS) entry which is preliminary data.</text>
</comment>
<feature type="compositionally biased region" description="Polar residues" evidence="1">
    <location>
        <begin position="196"/>
        <end position="207"/>
    </location>
</feature>
<keyword evidence="3" id="KW-1185">Reference proteome</keyword>
<evidence type="ECO:0000256" key="1">
    <source>
        <dbReference type="SAM" id="MobiDB-lite"/>
    </source>
</evidence>
<reference evidence="2" key="1">
    <citation type="submission" date="2021-02" db="EMBL/GenBank/DDBJ databases">
        <title>Genome sequence Cadophora malorum strain M34.</title>
        <authorList>
            <person name="Stefanovic E."/>
            <person name="Vu D."/>
            <person name="Scully C."/>
            <person name="Dijksterhuis J."/>
            <person name="Roader J."/>
            <person name="Houbraken J."/>
        </authorList>
    </citation>
    <scope>NUCLEOTIDE SEQUENCE</scope>
    <source>
        <strain evidence="2">M34</strain>
    </source>
</reference>
<evidence type="ECO:0000313" key="3">
    <source>
        <dbReference type="Proteomes" id="UP000664132"/>
    </source>
</evidence>
<dbReference type="EMBL" id="JAFJYH010000336">
    <property type="protein sequence ID" value="KAG4413058.1"/>
    <property type="molecule type" value="Genomic_DNA"/>
</dbReference>